<dbReference type="InterPro" id="IPR050411">
    <property type="entry name" value="AlphaKG_dependent_hydroxylases"/>
</dbReference>
<dbReference type="Proteomes" id="UP001321749">
    <property type="component" value="Unassembled WGS sequence"/>
</dbReference>
<dbReference type="SUPFAM" id="SSF51197">
    <property type="entry name" value="Clavaminate synthase-like"/>
    <property type="match status" value="1"/>
</dbReference>
<organism evidence="3 4">
    <name type="scientific">Cladorrhinum samala</name>
    <dbReference type="NCBI Taxonomy" id="585594"/>
    <lineage>
        <taxon>Eukaryota</taxon>
        <taxon>Fungi</taxon>
        <taxon>Dikarya</taxon>
        <taxon>Ascomycota</taxon>
        <taxon>Pezizomycotina</taxon>
        <taxon>Sordariomycetes</taxon>
        <taxon>Sordariomycetidae</taxon>
        <taxon>Sordariales</taxon>
        <taxon>Podosporaceae</taxon>
        <taxon>Cladorrhinum</taxon>
    </lineage>
</organism>
<sequence>MSVLTAEPILASAVAPVATRATLGVWNLPSGFPSQLEAKLAWTGSSVSKDSDFILQLSGAEIVEVKTALEHFKTFGDDGDAINPSNFPLPTLGTKLADLSRDIHHGRGLGVIRGIKPSSYSTEDLTMIYLGVSSHIAESRGRQDKRGNMLVHIVADNSTKQAAEHHRHSTKEISFHNEEAGDVVSWLTRSTAAAGGKCIIASAYTIYNVLAATRPDLIRILARSDWPFALPKFHCRPVIFHQEGKLIMNFGRAALLGNQAHPRPSHLPTLTSQQKEALDAIEAIAQATQLEIQTQAGDMHFINNLAVLHRREGFVNGEALNEKRHLVRMRLRSAEHGWSIPSALEHEWKKAFGQKGAKHWHLEPMPASFFPLRRQPN</sequence>
<gene>
    <name evidence="3" type="ORF">QBC42DRAFT_95323</name>
</gene>
<comment type="caution">
    <text evidence="3">The sequence shown here is derived from an EMBL/GenBank/DDBJ whole genome shotgun (WGS) entry which is preliminary data.</text>
</comment>
<dbReference type="InterPro" id="IPR003819">
    <property type="entry name" value="TauD/TfdA-like"/>
</dbReference>
<name>A0AAV9HMR7_9PEZI</name>
<evidence type="ECO:0000313" key="3">
    <source>
        <dbReference type="EMBL" id="KAK4461289.1"/>
    </source>
</evidence>
<keyword evidence="1" id="KW-0560">Oxidoreductase</keyword>
<reference evidence="3" key="1">
    <citation type="journal article" date="2023" name="Mol. Phylogenet. Evol.">
        <title>Genome-scale phylogeny and comparative genomics of the fungal order Sordariales.</title>
        <authorList>
            <person name="Hensen N."/>
            <person name="Bonometti L."/>
            <person name="Westerberg I."/>
            <person name="Brannstrom I.O."/>
            <person name="Guillou S."/>
            <person name="Cros-Aarteil S."/>
            <person name="Calhoun S."/>
            <person name="Haridas S."/>
            <person name="Kuo A."/>
            <person name="Mondo S."/>
            <person name="Pangilinan J."/>
            <person name="Riley R."/>
            <person name="LaButti K."/>
            <person name="Andreopoulos B."/>
            <person name="Lipzen A."/>
            <person name="Chen C."/>
            <person name="Yan M."/>
            <person name="Daum C."/>
            <person name="Ng V."/>
            <person name="Clum A."/>
            <person name="Steindorff A."/>
            <person name="Ohm R.A."/>
            <person name="Martin F."/>
            <person name="Silar P."/>
            <person name="Natvig D.O."/>
            <person name="Lalanne C."/>
            <person name="Gautier V."/>
            <person name="Ament-Velasquez S.L."/>
            <person name="Kruys A."/>
            <person name="Hutchinson M.I."/>
            <person name="Powell A.J."/>
            <person name="Barry K."/>
            <person name="Miller A.N."/>
            <person name="Grigoriev I.V."/>
            <person name="Debuchy R."/>
            <person name="Gladieux P."/>
            <person name="Hiltunen Thoren M."/>
            <person name="Johannesson H."/>
        </authorList>
    </citation>
    <scope>NUCLEOTIDE SEQUENCE</scope>
    <source>
        <strain evidence="3">PSN324</strain>
    </source>
</reference>
<dbReference type="EMBL" id="MU864994">
    <property type="protein sequence ID" value="KAK4461289.1"/>
    <property type="molecule type" value="Genomic_DNA"/>
</dbReference>
<feature type="domain" description="TauD/TfdA-like" evidence="2">
    <location>
        <begin position="82"/>
        <end position="329"/>
    </location>
</feature>
<dbReference type="InterPro" id="IPR042098">
    <property type="entry name" value="TauD-like_sf"/>
</dbReference>
<dbReference type="PANTHER" id="PTHR10696">
    <property type="entry name" value="GAMMA-BUTYROBETAINE HYDROXYLASE-RELATED"/>
    <property type="match status" value="1"/>
</dbReference>
<dbReference type="Pfam" id="PF02668">
    <property type="entry name" value="TauD"/>
    <property type="match status" value="1"/>
</dbReference>
<keyword evidence="4" id="KW-1185">Reference proteome</keyword>
<protein>
    <recommendedName>
        <fullName evidence="2">TauD/TfdA-like domain-containing protein</fullName>
    </recommendedName>
</protein>
<reference evidence="3" key="2">
    <citation type="submission" date="2023-06" db="EMBL/GenBank/DDBJ databases">
        <authorList>
            <consortium name="Lawrence Berkeley National Laboratory"/>
            <person name="Mondo S.J."/>
            <person name="Hensen N."/>
            <person name="Bonometti L."/>
            <person name="Westerberg I."/>
            <person name="Brannstrom I.O."/>
            <person name="Guillou S."/>
            <person name="Cros-Aarteil S."/>
            <person name="Calhoun S."/>
            <person name="Haridas S."/>
            <person name="Kuo A."/>
            <person name="Pangilinan J."/>
            <person name="Riley R."/>
            <person name="Labutti K."/>
            <person name="Andreopoulos B."/>
            <person name="Lipzen A."/>
            <person name="Chen C."/>
            <person name="Yanf M."/>
            <person name="Daum C."/>
            <person name="Ng V."/>
            <person name="Clum A."/>
            <person name="Steindorff A."/>
            <person name="Ohm R."/>
            <person name="Martin F."/>
            <person name="Silar P."/>
            <person name="Natvig D."/>
            <person name="Lalanne C."/>
            <person name="Gautier V."/>
            <person name="Ament-Velasquez S.L."/>
            <person name="Kruys A."/>
            <person name="Hutchinson M.I."/>
            <person name="Powell A.J."/>
            <person name="Barry K."/>
            <person name="Miller A.N."/>
            <person name="Grigoriev I.V."/>
            <person name="Debuchy R."/>
            <person name="Gladieux P."/>
            <person name="Thoren M.H."/>
            <person name="Johannesson H."/>
        </authorList>
    </citation>
    <scope>NUCLEOTIDE SEQUENCE</scope>
    <source>
        <strain evidence="3">PSN324</strain>
    </source>
</reference>
<dbReference type="GO" id="GO:0016491">
    <property type="term" value="F:oxidoreductase activity"/>
    <property type="evidence" value="ECO:0007669"/>
    <property type="project" value="UniProtKB-KW"/>
</dbReference>
<accession>A0AAV9HMR7</accession>
<proteinExistence type="predicted"/>
<evidence type="ECO:0000259" key="2">
    <source>
        <dbReference type="Pfam" id="PF02668"/>
    </source>
</evidence>
<dbReference type="AlphaFoldDB" id="A0AAV9HMR7"/>
<evidence type="ECO:0000256" key="1">
    <source>
        <dbReference type="ARBA" id="ARBA00023002"/>
    </source>
</evidence>
<dbReference type="Gene3D" id="3.60.130.10">
    <property type="entry name" value="Clavaminate synthase-like"/>
    <property type="match status" value="1"/>
</dbReference>
<dbReference type="PANTHER" id="PTHR10696:SF49">
    <property type="entry name" value="TAUD_TFDA-LIKE DOMAIN-CONTAINING PROTEIN"/>
    <property type="match status" value="1"/>
</dbReference>
<evidence type="ECO:0000313" key="4">
    <source>
        <dbReference type="Proteomes" id="UP001321749"/>
    </source>
</evidence>